<dbReference type="InterPro" id="IPR036894">
    <property type="entry name" value="YbaB-like_sf"/>
</dbReference>
<keyword evidence="3" id="KW-1185">Reference proteome</keyword>
<dbReference type="EMBL" id="JAHKNI010000011">
    <property type="protein sequence ID" value="MBU3065733.1"/>
    <property type="molecule type" value="Genomic_DNA"/>
</dbReference>
<name>A0ABS6B5X5_9NOCA</name>
<sequence length="139" mass="14948">MIRQEWDESGSSSEQLRSRFNDVLDAFDDHHSALTTARQQLAELRTHAESSDREVRVTVDSSGAVVEITLQPGAMRTTAASLSATLTAVAQAAAQHARVRCSDILEPLSSATNALADRSELIPGTPRLRAAPLDPPTTQ</sequence>
<dbReference type="RefSeq" id="WP_215921717.1">
    <property type="nucleotide sequence ID" value="NZ_JAHKNI010000011.1"/>
</dbReference>
<comment type="caution">
    <text evidence="2">The sequence shown here is derived from an EMBL/GenBank/DDBJ whole genome shotgun (WGS) entry which is preliminary data.</text>
</comment>
<evidence type="ECO:0000313" key="2">
    <source>
        <dbReference type="EMBL" id="MBU3065733.1"/>
    </source>
</evidence>
<dbReference type="InterPro" id="IPR004401">
    <property type="entry name" value="YbaB/EbfC"/>
</dbReference>
<proteinExistence type="predicted"/>
<dbReference type="Gene3D" id="3.30.1310.10">
    <property type="entry name" value="Nucleoid-associated protein YbaB-like domain"/>
    <property type="match status" value="1"/>
</dbReference>
<organism evidence="2 3">
    <name type="scientific">Nocardia albiluteola</name>
    <dbReference type="NCBI Taxonomy" id="2842303"/>
    <lineage>
        <taxon>Bacteria</taxon>
        <taxon>Bacillati</taxon>
        <taxon>Actinomycetota</taxon>
        <taxon>Actinomycetes</taxon>
        <taxon>Mycobacteriales</taxon>
        <taxon>Nocardiaceae</taxon>
        <taxon>Nocardia</taxon>
    </lineage>
</organism>
<reference evidence="2 3" key="1">
    <citation type="submission" date="2021-06" db="EMBL/GenBank/DDBJ databases">
        <title>Actinomycetes sequencing.</title>
        <authorList>
            <person name="Shan Q."/>
        </authorList>
    </citation>
    <scope>NUCLEOTIDE SEQUENCE [LARGE SCALE GENOMIC DNA]</scope>
    <source>
        <strain evidence="2 3">NEAU-G5</strain>
    </source>
</reference>
<dbReference type="SUPFAM" id="SSF82607">
    <property type="entry name" value="YbaB-like"/>
    <property type="match status" value="1"/>
</dbReference>
<gene>
    <name evidence="2" type="ORF">KO481_29925</name>
</gene>
<dbReference type="Pfam" id="PF02575">
    <property type="entry name" value="YbaB_DNA_bd"/>
    <property type="match status" value="1"/>
</dbReference>
<accession>A0ABS6B5X5</accession>
<evidence type="ECO:0000313" key="3">
    <source>
        <dbReference type="Proteomes" id="UP000733379"/>
    </source>
</evidence>
<evidence type="ECO:0000256" key="1">
    <source>
        <dbReference type="SAM" id="MobiDB-lite"/>
    </source>
</evidence>
<dbReference type="Proteomes" id="UP000733379">
    <property type="component" value="Unassembled WGS sequence"/>
</dbReference>
<feature type="region of interest" description="Disordered" evidence="1">
    <location>
        <begin position="117"/>
        <end position="139"/>
    </location>
</feature>
<protein>
    <submittedName>
        <fullName evidence="2">YbaB/EbfC family nucleoid-associated protein</fullName>
    </submittedName>
</protein>